<dbReference type="PANTHER" id="PTHR37305">
    <property type="entry name" value="INTEGRAL MEMBRANE PROTEIN-RELATED"/>
    <property type="match status" value="1"/>
</dbReference>
<feature type="transmembrane region" description="Helical" evidence="1">
    <location>
        <begin position="67"/>
        <end position="90"/>
    </location>
</feature>
<feature type="transmembrane region" description="Helical" evidence="1">
    <location>
        <begin position="169"/>
        <end position="191"/>
    </location>
</feature>
<sequence>MSVASGVSGWFRFLGSELRLVFGRRRNQIGLLVLAGIPVMLAVTLRLSGHQGEHGPDFFSSITSNGIFVALAALSVELTLFLPLAIAILAGDAIASEANLGTLRYLLTVPVPRSRLLAVKYVALVIGGLAGVAVVAVAGVVAGGVAFGLGPVTTLSGIQIGMGVASVRLLLAMLYVTAGLAALAAIGLFISTLTEQPIVAMVATTAVSTLMWILDAVPQLAFLHPWLLVHHWPAFGDLFRQPVFTDGIVAGLWLALGYAVVFYVAAWATFIRRDITS</sequence>
<dbReference type="EMBL" id="FMYF01000003">
    <property type="protein sequence ID" value="SDB81071.1"/>
    <property type="molecule type" value="Genomic_DNA"/>
</dbReference>
<dbReference type="OrthoDB" id="3217553at2"/>
<evidence type="ECO:0000313" key="3">
    <source>
        <dbReference type="Proteomes" id="UP000199086"/>
    </source>
</evidence>
<feature type="transmembrane region" description="Helical" evidence="1">
    <location>
        <begin position="29"/>
        <end position="47"/>
    </location>
</feature>
<feature type="transmembrane region" description="Helical" evidence="1">
    <location>
        <begin position="247"/>
        <end position="271"/>
    </location>
</feature>
<gene>
    <name evidence="2" type="ORF">GA0111570_103205</name>
</gene>
<organism evidence="2 3">
    <name type="scientific">Raineyella antarctica</name>
    <dbReference type="NCBI Taxonomy" id="1577474"/>
    <lineage>
        <taxon>Bacteria</taxon>
        <taxon>Bacillati</taxon>
        <taxon>Actinomycetota</taxon>
        <taxon>Actinomycetes</taxon>
        <taxon>Propionibacteriales</taxon>
        <taxon>Propionibacteriaceae</taxon>
        <taxon>Raineyella</taxon>
    </lineage>
</organism>
<feature type="transmembrane region" description="Helical" evidence="1">
    <location>
        <begin position="198"/>
        <end position="227"/>
    </location>
</feature>
<reference evidence="2 3" key="1">
    <citation type="submission" date="2016-06" db="EMBL/GenBank/DDBJ databases">
        <authorList>
            <person name="Olsen C.W."/>
            <person name="Carey S."/>
            <person name="Hinshaw L."/>
            <person name="Karasin A.I."/>
        </authorList>
    </citation>
    <scope>NUCLEOTIDE SEQUENCE [LARGE SCALE GENOMIC DNA]</scope>
    <source>
        <strain evidence="2 3">LZ-22</strain>
    </source>
</reference>
<keyword evidence="3" id="KW-1185">Reference proteome</keyword>
<dbReference type="Proteomes" id="UP000199086">
    <property type="component" value="Unassembled WGS sequence"/>
</dbReference>
<protein>
    <submittedName>
        <fullName evidence="2">ABC-2 type transport system permease protein</fullName>
    </submittedName>
</protein>
<accession>A0A1G6GGD9</accession>
<name>A0A1G6GGD9_9ACTN</name>
<dbReference type="RefSeq" id="WP_092607703.1">
    <property type="nucleotide sequence ID" value="NZ_FMYF01000003.1"/>
</dbReference>
<evidence type="ECO:0000256" key="1">
    <source>
        <dbReference type="SAM" id="Phobius"/>
    </source>
</evidence>
<proteinExistence type="predicted"/>
<dbReference type="Pfam" id="PF12730">
    <property type="entry name" value="ABC2_membrane_4"/>
    <property type="match status" value="1"/>
</dbReference>
<evidence type="ECO:0000313" key="2">
    <source>
        <dbReference type="EMBL" id="SDB81071.1"/>
    </source>
</evidence>
<dbReference type="STRING" id="1577474.GA0111570_103205"/>
<keyword evidence="1" id="KW-1133">Transmembrane helix</keyword>
<dbReference type="AlphaFoldDB" id="A0A1G6GGD9"/>
<keyword evidence="1" id="KW-0472">Membrane</keyword>
<keyword evidence="1" id="KW-0812">Transmembrane</keyword>
<dbReference type="PANTHER" id="PTHR37305:SF1">
    <property type="entry name" value="MEMBRANE PROTEIN"/>
    <property type="match status" value="1"/>
</dbReference>
<feature type="transmembrane region" description="Helical" evidence="1">
    <location>
        <begin position="121"/>
        <end position="149"/>
    </location>
</feature>